<dbReference type="Proteomes" id="UP000594263">
    <property type="component" value="Unplaced"/>
</dbReference>
<evidence type="ECO:0000256" key="3">
    <source>
        <dbReference type="PROSITE-ProRule" id="PRU00708"/>
    </source>
</evidence>
<dbReference type="AlphaFoldDB" id="A0A7N0UU35"/>
<feature type="repeat" description="PPR" evidence="3">
    <location>
        <begin position="399"/>
        <end position="433"/>
    </location>
</feature>
<feature type="repeat" description="PPR" evidence="3">
    <location>
        <begin position="294"/>
        <end position="328"/>
    </location>
</feature>
<feature type="region of interest" description="Disordered" evidence="4">
    <location>
        <begin position="49"/>
        <end position="74"/>
    </location>
</feature>
<dbReference type="PROSITE" id="PS51375">
    <property type="entry name" value="PPR"/>
    <property type="match status" value="8"/>
</dbReference>
<proteinExistence type="inferred from homology"/>
<feature type="repeat" description="PPR" evidence="3">
    <location>
        <begin position="469"/>
        <end position="503"/>
    </location>
</feature>
<evidence type="ECO:0000256" key="1">
    <source>
        <dbReference type="ARBA" id="ARBA00007626"/>
    </source>
</evidence>
<dbReference type="Pfam" id="PF13041">
    <property type="entry name" value="PPR_2"/>
    <property type="match status" value="4"/>
</dbReference>
<name>A0A7N0UU35_KALFE</name>
<organism evidence="5 6">
    <name type="scientific">Kalanchoe fedtschenkoi</name>
    <name type="common">Lavender scallops</name>
    <name type="synonym">South American air plant</name>
    <dbReference type="NCBI Taxonomy" id="63787"/>
    <lineage>
        <taxon>Eukaryota</taxon>
        <taxon>Viridiplantae</taxon>
        <taxon>Streptophyta</taxon>
        <taxon>Embryophyta</taxon>
        <taxon>Tracheophyta</taxon>
        <taxon>Spermatophyta</taxon>
        <taxon>Magnoliopsida</taxon>
        <taxon>eudicotyledons</taxon>
        <taxon>Gunneridae</taxon>
        <taxon>Pentapetalae</taxon>
        <taxon>Saxifragales</taxon>
        <taxon>Crassulaceae</taxon>
        <taxon>Kalanchoe</taxon>
    </lineage>
</organism>
<dbReference type="NCBIfam" id="TIGR00756">
    <property type="entry name" value="PPR"/>
    <property type="match status" value="7"/>
</dbReference>
<dbReference type="InterPro" id="IPR011990">
    <property type="entry name" value="TPR-like_helical_dom_sf"/>
</dbReference>
<evidence type="ECO:0000313" key="5">
    <source>
        <dbReference type="EnsemblPlants" id="Kaladp0086s0002.1.v1.1.CDS.1"/>
    </source>
</evidence>
<dbReference type="OMA" id="LCHANDW"/>
<dbReference type="EnsemblPlants" id="Kaladp0086s0002.1.v1.1">
    <property type="protein sequence ID" value="Kaladp0086s0002.1.v1.1.CDS.1"/>
    <property type="gene ID" value="Kaladp0086s0002.v1.1"/>
</dbReference>
<dbReference type="InterPro" id="IPR002885">
    <property type="entry name" value="PPR_rpt"/>
</dbReference>
<dbReference type="Pfam" id="PF01535">
    <property type="entry name" value="PPR"/>
    <property type="match status" value="1"/>
</dbReference>
<feature type="repeat" description="PPR" evidence="3">
    <location>
        <begin position="259"/>
        <end position="293"/>
    </location>
</feature>
<feature type="repeat" description="PPR" evidence="3">
    <location>
        <begin position="434"/>
        <end position="468"/>
    </location>
</feature>
<dbReference type="PANTHER" id="PTHR47938">
    <property type="entry name" value="RESPIRATORY COMPLEX I CHAPERONE (CIA84), PUTATIVE (AFU_ORTHOLOGUE AFUA_2G06020)-RELATED"/>
    <property type="match status" value="1"/>
</dbReference>
<feature type="repeat" description="PPR" evidence="3">
    <location>
        <begin position="329"/>
        <end position="363"/>
    </location>
</feature>
<feature type="repeat" description="PPR" evidence="3">
    <location>
        <begin position="182"/>
        <end position="212"/>
    </location>
</feature>
<evidence type="ECO:0000256" key="2">
    <source>
        <dbReference type="ARBA" id="ARBA00022737"/>
    </source>
</evidence>
<feature type="compositionally biased region" description="Polar residues" evidence="4">
    <location>
        <begin position="49"/>
        <end position="59"/>
    </location>
</feature>
<dbReference type="PANTHER" id="PTHR47938:SF35">
    <property type="entry name" value="PENTATRICOPEPTIDE REPEAT-CONTAINING PROTEIN 4, MITOCHONDRIAL-RELATED"/>
    <property type="match status" value="1"/>
</dbReference>
<evidence type="ECO:0008006" key="7">
    <source>
        <dbReference type="Google" id="ProtNLM"/>
    </source>
</evidence>
<dbReference type="SUPFAM" id="SSF48452">
    <property type="entry name" value="TPR-like"/>
    <property type="match status" value="1"/>
</dbReference>
<reference evidence="5" key="1">
    <citation type="submission" date="2021-01" db="UniProtKB">
        <authorList>
            <consortium name="EnsemblPlants"/>
        </authorList>
    </citation>
    <scope>IDENTIFICATION</scope>
</reference>
<feature type="repeat" description="PPR" evidence="3">
    <location>
        <begin position="364"/>
        <end position="398"/>
    </location>
</feature>
<dbReference type="Gramene" id="Kaladp0086s0002.1.v1.1">
    <property type="protein sequence ID" value="Kaladp0086s0002.1.v1.1.CDS.1"/>
    <property type="gene ID" value="Kaladp0086s0002.v1.1"/>
</dbReference>
<evidence type="ECO:0000256" key="4">
    <source>
        <dbReference type="SAM" id="MobiDB-lite"/>
    </source>
</evidence>
<accession>A0A7N0UU35</accession>
<keyword evidence="6" id="KW-1185">Reference proteome</keyword>
<dbReference type="Gene3D" id="1.25.40.10">
    <property type="entry name" value="Tetratricopeptide repeat domain"/>
    <property type="match status" value="4"/>
</dbReference>
<dbReference type="Pfam" id="PF12854">
    <property type="entry name" value="PPR_1"/>
    <property type="match status" value="1"/>
</dbReference>
<keyword evidence="2" id="KW-0677">Repeat</keyword>
<comment type="similarity">
    <text evidence="1">Belongs to the PPR family. P subfamily.</text>
</comment>
<protein>
    <recommendedName>
        <fullName evidence="7">Pentatricopeptide repeat-containing protein</fullName>
    </recommendedName>
</protein>
<sequence>MSPSSSAAAICRQKLPACIFTVIKTQKQKQKQKQQVQMYCSTAQIASATSDCPESNPRTATIRGGRRRPTCSSGEGGTNFDLKYLQKTFNRRSGGAGIVSNVAKFCVDSRQPVSLVNSLLIDLFKTGRYEDAIGFYRKMSCNKVGTDSKSLSVLMNCYSKLGCVGYGFGAVGLVLKMGFAPNRIGVSCLLNCLCEEGRINEAVMLFRKMKEAWGCAPDEVSYGTLVKGLCATGNSEVAFKLHRLIVDGTSFFGGDVQVNCICYSTLIDGVCKDGRWDRANELFLEMRSKGVEPNVVTYSSMIDGLCRGGKWDEAKAMFYEMLDQGIQPNVVTFNVLINALAKMRKGKEAKELMDLMVKRGEEPNVRSYSSLMECFYKEGDVDEVQNVFISLESKGIEPNVVTYNILIKAYCKECRIDEAITAYNQMIEKGLKPNIVTVNTLLEGMLLKGMVNDAQKLKNELEVHNLTPNMVTYTILVDGLCKNNCIQEALELFFTIKNRRFRLGIEIYSCSLKKIIRNKFEYIPKI</sequence>
<evidence type="ECO:0000313" key="6">
    <source>
        <dbReference type="Proteomes" id="UP000594263"/>
    </source>
</evidence>
<dbReference type="GO" id="GO:0003729">
    <property type="term" value="F:mRNA binding"/>
    <property type="evidence" value="ECO:0007669"/>
    <property type="project" value="TreeGrafter"/>
</dbReference>